<dbReference type="InterPro" id="IPR008927">
    <property type="entry name" value="6-PGluconate_DH-like_C_sf"/>
</dbReference>
<dbReference type="InterPro" id="IPR013118">
    <property type="entry name" value="Mannitol_DH_C"/>
</dbReference>
<organism evidence="6 7">
    <name type="scientific">Terribacillus halophilus</name>
    <dbReference type="NCBI Taxonomy" id="361279"/>
    <lineage>
        <taxon>Bacteria</taxon>
        <taxon>Bacillati</taxon>
        <taxon>Bacillota</taxon>
        <taxon>Bacilli</taxon>
        <taxon>Bacillales</taxon>
        <taxon>Bacillaceae</taxon>
        <taxon>Terribacillus</taxon>
    </lineage>
</organism>
<dbReference type="SUPFAM" id="SSF51735">
    <property type="entry name" value="NAD(P)-binding Rossmann-fold domains"/>
    <property type="match status" value="1"/>
</dbReference>
<evidence type="ECO:0000256" key="2">
    <source>
        <dbReference type="ARBA" id="ARBA00023027"/>
    </source>
</evidence>
<dbReference type="Pfam" id="PF08125">
    <property type="entry name" value="Mannitol_dh_C"/>
    <property type="match status" value="1"/>
</dbReference>
<dbReference type="AlphaFoldDB" id="A0A1G6PUI4"/>
<dbReference type="SUPFAM" id="SSF48179">
    <property type="entry name" value="6-phosphogluconate dehydrogenase C-terminal domain-like"/>
    <property type="match status" value="1"/>
</dbReference>
<keyword evidence="7" id="KW-1185">Reference proteome</keyword>
<dbReference type="InterPro" id="IPR036291">
    <property type="entry name" value="NAD(P)-bd_dom_sf"/>
</dbReference>
<sequence length="491" mass="56704">MLKQRSIADIVHDPNKRQTLPVKILQIGEGNFLRGFIDWMIQEANSQGNFNGGIAVTNPRESGSEKIEKLKQQKGLFTLLTKGIQNGKTIETRQIIDVFSKIIDPYREWNNFLLLAKEPKLKFVISNTTEAGLVYTPCDVMEDTPLETFPAKLAYFLYKRYELYSEDPDKGLILLPCELVEQNGEVLKDIVLSHCRDWNLPHAFISWLHDHNSFLNSLVDRIVPGFPNQEAETIFRESGYEDPFLNVVEPYHLWVIQGDDGFDDQLPLKKSGLNVHWVEDLKPYQLRKIRILNGSHTLMAPLGILMGIELVREAVTHEKMAPFIKNTIEKEIAPSLELDFTESLVYGESVLERFLNPFLHHRLSDIALNASSKFRSRLLPTLKAYHIKYNRLPENIMKALAALICFYKVESIEWKYVGRDFNGKTYVVRDSEQVLEFFQAQWNRYESEGLSLHDMTKEILQNKVLWGADLHAMTGMTEKTAELITEMEEKR</sequence>
<dbReference type="EMBL" id="FMZB01000004">
    <property type="protein sequence ID" value="SDC83641.1"/>
    <property type="molecule type" value="Genomic_DNA"/>
</dbReference>
<accession>A0A1G6PUI4</accession>
<dbReference type="NCBIfam" id="NF002969">
    <property type="entry name" value="PRK03643.1"/>
    <property type="match status" value="1"/>
</dbReference>
<feature type="domain" description="Mannitol dehydrogenase N-terminal" evidence="4">
    <location>
        <begin position="23"/>
        <end position="264"/>
    </location>
</feature>
<dbReference type="PRINTS" id="PR00084">
    <property type="entry name" value="MTLDHDRGNASE"/>
</dbReference>
<gene>
    <name evidence="6" type="ORF">SAMN05421663_104264</name>
</gene>
<keyword evidence="2" id="KW-0520">NAD</keyword>
<reference evidence="7" key="1">
    <citation type="submission" date="2016-10" db="EMBL/GenBank/DDBJ databases">
        <authorList>
            <person name="Varghese N."/>
            <person name="Submissions S."/>
        </authorList>
    </citation>
    <scope>NUCLEOTIDE SEQUENCE [LARGE SCALE GENOMIC DNA]</scope>
    <source>
        <strain evidence="7">DSM 21620</strain>
    </source>
</reference>
<keyword evidence="1" id="KW-0560">Oxidoreductase</keyword>
<feature type="domain" description="Mannitol dehydrogenase C-terminal" evidence="5">
    <location>
        <begin position="280"/>
        <end position="482"/>
    </location>
</feature>
<dbReference type="Pfam" id="PF01232">
    <property type="entry name" value="Mannitol_dh"/>
    <property type="match status" value="1"/>
</dbReference>
<dbReference type="InterPro" id="IPR013131">
    <property type="entry name" value="Mannitol_DH_N"/>
</dbReference>
<comment type="catalytic activity">
    <reaction evidence="3">
        <text>D-mannitol 1-phosphate + NAD(+) = beta-D-fructose 6-phosphate + NADH + H(+)</text>
        <dbReference type="Rhea" id="RHEA:19661"/>
        <dbReference type="ChEBI" id="CHEBI:15378"/>
        <dbReference type="ChEBI" id="CHEBI:57540"/>
        <dbReference type="ChEBI" id="CHEBI:57634"/>
        <dbReference type="ChEBI" id="CHEBI:57945"/>
        <dbReference type="ChEBI" id="CHEBI:61381"/>
        <dbReference type="EC" id="1.1.1.17"/>
    </reaction>
</comment>
<evidence type="ECO:0000313" key="6">
    <source>
        <dbReference type="EMBL" id="SDC83641.1"/>
    </source>
</evidence>
<dbReference type="InterPro" id="IPR013328">
    <property type="entry name" value="6PGD_dom2"/>
</dbReference>
<dbReference type="PANTHER" id="PTHR30524">
    <property type="entry name" value="MANNITOL-1-PHOSPHATE 5-DEHYDROGENASE"/>
    <property type="match status" value="1"/>
</dbReference>
<dbReference type="RefSeq" id="WP_093727046.1">
    <property type="nucleotide sequence ID" value="NZ_FMZB01000004.1"/>
</dbReference>
<evidence type="ECO:0000313" key="7">
    <source>
        <dbReference type="Proteomes" id="UP000198666"/>
    </source>
</evidence>
<dbReference type="Gene3D" id="1.10.1040.10">
    <property type="entry name" value="N-(1-d-carboxylethyl)-l-norvaline Dehydrogenase, domain 2"/>
    <property type="match status" value="1"/>
</dbReference>
<evidence type="ECO:0000259" key="4">
    <source>
        <dbReference type="Pfam" id="PF01232"/>
    </source>
</evidence>
<dbReference type="PANTHER" id="PTHR30524:SF0">
    <property type="entry name" value="ALTRONATE OXIDOREDUCTASE-RELATED"/>
    <property type="match status" value="1"/>
</dbReference>
<proteinExistence type="predicted"/>
<protein>
    <submittedName>
        <fullName evidence="6">Tagaturonate reductase</fullName>
    </submittedName>
</protein>
<dbReference type="InterPro" id="IPR000669">
    <property type="entry name" value="Mannitol_DH"/>
</dbReference>
<evidence type="ECO:0000256" key="3">
    <source>
        <dbReference type="ARBA" id="ARBA00048615"/>
    </source>
</evidence>
<dbReference type="Gene3D" id="3.40.50.720">
    <property type="entry name" value="NAD(P)-binding Rossmann-like Domain"/>
    <property type="match status" value="1"/>
</dbReference>
<dbReference type="GO" id="GO:0008926">
    <property type="term" value="F:mannitol-1-phosphate 5-dehydrogenase activity"/>
    <property type="evidence" value="ECO:0007669"/>
    <property type="project" value="UniProtKB-EC"/>
</dbReference>
<dbReference type="OrthoDB" id="9768714at2"/>
<dbReference type="GO" id="GO:0019592">
    <property type="term" value="P:mannitol catabolic process"/>
    <property type="evidence" value="ECO:0007669"/>
    <property type="project" value="TreeGrafter"/>
</dbReference>
<dbReference type="Proteomes" id="UP000198666">
    <property type="component" value="Unassembled WGS sequence"/>
</dbReference>
<dbReference type="STRING" id="361279.SAMN05421663_104264"/>
<name>A0A1G6PUI4_9BACI</name>
<evidence type="ECO:0000259" key="5">
    <source>
        <dbReference type="Pfam" id="PF08125"/>
    </source>
</evidence>
<dbReference type="GO" id="GO:0005829">
    <property type="term" value="C:cytosol"/>
    <property type="evidence" value="ECO:0007669"/>
    <property type="project" value="TreeGrafter"/>
</dbReference>
<evidence type="ECO:0000256" key="1">
    <source>
        <dbReference type="ARBA" id="ARBA00023002"/>
    </source>
</evidence>